<keyword evidence="9" id="KW-1185">Reference proteome</keyword>
<dbReference type="InterPro" id="IPR013783">
    <property type="entry name" value="Ig-like_fold"/>
</dbReference>
<dbReference type="Gene3D" id="2.60.120.260">
    <property type="entry name" value="Galactose-binding domain-like"/>
    <property type="match status" value="1"/>
</dbReference>
<evidence type="ECO:0000313" key="8">
    <source>
        <dbReference type="EMBL" id="TKB96387.1"/>
    </source>
</evidence>
<feature type="domain" description="HYR" evidence="6">
    <location>
        <begin position="1741"/>
        <end position="1827"/>
    </location>
</feature>
<dbReference type="InterPro" id="IPR003344">
    <property type="entry name" value="Big_1_dom"/>
</dbReference>
<dbReference type="Gene3D" id="2.60.40.10">
    <property type="entry name" value="Immunoglobulins"/>
    <property type="match status" value="2"/>
</dbReference>
<dbReference type="InterPro" id="IPR008964">
    <property type="entry name" value="Invasin/intimin_cell_adhesion"/>
</dbReference>
<dbReference type="InterPro" id="IPR013320">
    <property type="entry name" value="ConA-like_dom_sf"/>
</dbReference>
<dbReference type="PROSITE" id="PS51127">
    <property type="entry name" value="BIG1"/>
    <property type="match status" value="1"/>
</dbReference>
<evidence type="ECO:0000256" key="4">
    <source>
        <dbReference type="ARBA" id="ARBA00023157"/>
    </source>
</evidence>
<dbReference type="PANTHER" id="PTHR46534:SF1">
    <property type="entry name" value="IGGFC-BINDING PROTEIN N-TERMINAL DOMAIN-CONTAINING PROTEIN"/>
    <property type="match status" value="1"/>
</dbReference>
<sequence length="2504" mass="260465">MKKTYNNIVKKCLVFILTIVFFAGIASSVKAQTGKDSKGNDFWLTFPENNSNSGTAYLYISGEQNTTGNVSVPGLNFSQNFNVTVGQITTITLPNTVFLALSAATENKGIHVTAAKEVTIYGMNQRSATTDAYLGLPTDVLGLEYMVMSYQGGFNGGQIGIVSTVNNTTVSFKLTATTGNYIAGTTYSINLNQGQTFYLKNTADLTGSLITSTNPVAVFSGNQCANVPTTSFACDHLVEQMTPANTWGKNFVSMPLKNRVGDTYRFLAGTNNTVLTINGVVVATLNRGQFFEKIYTPALNITASEPILVAQYANGTSYDNKTGDPFMMLVSPYEQFLGAYTITTPATGFPNNYTNIVASTAAVGTIKLDGNIISSTLFSPIGNSGFSGAQIDLSVGNHNLISNGLPFGVSVYGFNNADSYGYPAGSSYSPIATVSTLDITPKVGSFIKGSNNCISAKVLDQFNNPVEGVRVDFSIVGVNSSNSGFANSDVNGNAVFCYTGNNSGTDVITASIGTLNSVSNVVWLPNATALNFDGQNDRVILSNPTVANLQTFTFEGWVKWNGTDNGAIYAEGNTGSDNPMFSIIPRSVENGGLEIVLRNSSAVGLVIQPAAGRIPTNVWTHVAFVRTSATTAQVYINGVKTDDLTFADPGNISVNTAHIGVRQRTGFDSFFSGNIDEVRIWNRALCQGEIQNNLNNELGAGQTGLLAYYKMNQGFVGNNNSTVNTLTDLSGNNRTGSLLNFALTGTTSNWAAGTVTGTAPTFIAPVATITANGPLTFSLSQSVVLSANTGSGLTYQWTKDGINIPSATLANYTANLSGSYNVIVRQNGCTSLATPVTVAVVDDVAPLVKVKDITVFLNQAGTASITPQSIDNGSSDNSGSVSLNIDKSTFDCSDLLAKNEATIVSDASWKQSTYATSTPQPFISVVSQLPAKSTYTLASNTQNPYNQAGFFKPAIPGAGSIRSFDGLKFFRNDFVLTGRPQSLRLRARVDNVMEIFINGVSIGREDDFDVLNFSNTAYHDLFIDNNGVTNGYQNGMQFDFVTSQSILDLLKEGPNEIVFAIGNANTANDDGGFMVRMDAVADGVPVVLTATDASGNSSNSTAFVVVKDNLAPVIASKPISVTLTTSGTVSITPQDVVLSGTDNCSPVITYTLSRNAFSAADVTNSPVTVQLTGTDASGNFSTVPVSVTVIDPVPVVITQNITVALDANGNATITPQQVDNGSSSVVGLLLEGGLVLDKTTFDCSNIGANTVKLTATSTLGSTAFATATVTVEDKIAPSQPILADLTGQCEVIVTSIPTTLDNCKAVVTGTTTNPLTYTSQGNYVITWSFNDGNGNITTATQNVIVKDDIKPVFAAINNISVNTSAASCDAVVTVPVPVATDNCESTGNALKFDGVNDYVSIPRSVSGNFTIEYWMKTTQVGPNSTGSQWYQGIGIVDAEVGGVTNDFGTALLGNRIAFGVGNPDRTIFSTVPVNTGNWVHIAATRNQVNGQIQLYVNGVLQSTGTGSTNLLAQPSRILLGLMQTGANGFYNGSLTNLRLWNTVRSASQIAANMNASVAGQTGLVANYGFNQGVANGNNSGITSLVNDASSSLNGTLNGFTLTGTNSNWVSGVSSSSVTLTNNKTNTSNASGIFPIGPTVITWTATDAVGNQTTIQQTVTVIDSIKPIVITQNATIQLDAAGNASITAADINNGSTDNCAIATIVLDKTTFTGANIGTNIVTLTVSDVNGNVSSAISTVTVEDKIAPIFTSTQVNVVVALDAINGTATLTDYSGFATATDNSGLPVLITQSPAVGTALVQNVPLTVTLTATDASGNLKTQTFTVTATDQTAPVALAQNITVQLDATGNAVITPQQVDNGSTDNVGIVNYVLNKTAFNCENVSGNTILDVYAYKANRVSGTQNWQGALGNDFRVNNPNGIVINKLGAFDDNQNGIFGSLSGGSIRVAIFNRQTQTIVPGLDVMISGTNQPLINGFRMRTISEVVLMPGDYSVVALGFNGNERNGNFLVPLSTINDGNGSITFQGTGRYTNSGFSYPTIIDGGPVNRYDAGTFSYSVINGSEVTLTVTDASGNASSAKAVVTVEDNIKPIVLIQNATIQLDAAGNASITAAAINNGSLDNCAIATVVLDKTSFTCENVGANTVTLTVTDVNGNVSSATAVVTVEDKIAPIVLTQNITIQLDAAGNASITAAEINNGSTDNCAIASVVLDKTSFTCEQVGVNTVTLTVTDVNGNVSTATGLVTVEDNIKPIVITQNATIQLDAAGNASITAAEINNGSTDNCAIATVVLDQTAFNCEQVGVNTVTLTVTDVNGNVSTATAVVTVEDNIKPIVITQNATIQLDAAGNASITAVAINNGSTDNCAIATIVLSKTAFDCSNVGANTVTLTVTDVNGNVSTATAVVTVVDAIAPIITQLAFQEICFVASNTYSLPTLTATDNCSVASVNYVLSGATSRIGTGTDASGTLNTGLTTISWTVTDVNGNVSTSSNDIRIWPLPVLSITPSNADAF</sequence>
<feature type="domain" description="Big-1" evidence="7">
    <location>
        <begin position="436"/>
        <end position="525"/>
    </location>
</feature>
<reference evidence="8 9" key="1">
    <citation type="submission" date="2019-04" db="EMBL/GenBank/DDBJ databases">
        <title>Pedobacter sp. AR-3-17 sp. nov., isolated from Arctic soil.</title>
        <authorList>
            <person name="Dahal R.H."/>
            <person name="Kim D.-U."/>
        </authorList>
    </citation>
    <scope>NUCLEOTIDE SEQUENCE [LARGE SCALE GENOMIC DNA]</scope>
    <source>
        <strain evidence="8 9">AR-3-17</strain>
    </source>
</reference>
<feature type="signal peptide" evidence="5">
    <location>
        <begin position="1"/>
        <end position="31"/>
    </location>
</feature>
<comment type="caution">
    <text evidence="8">The sequence shown here is derived from an EMBL/GenBank/DDBJ whole genome shotgun (WGS) entry which is preliminary data.</text>
</comment>
<dbReference type="InterPro" id="IPR001759">
    <property type="entry name" value="PTX_dom"/>
</dbReference>
<dbReference type="InterPro" id="IPR003410">
    <property type="entry name" value="HYR_dom"/>
</dbReference>
<evidence type="ECO:0000259" key="6">
    <source>
        <dbReference type="PROSITE" id="PS50825"/>
    </source>
</evidence>
<evidence type="ECO:0000256" key="2">
    <source>
        <dbReference type="ARBA" id="ARBA00022729"/>
    </source>
</evidence>
<evidence type="ECO:0000259" key="7">
    <source>
        <dbReference type="PROSITE" id="PS51127"/>
    </source>
</evidence>
<dbReference type="SMART" id="SM00159">
    <property type="entry name" value="PTX"/>
    <property type="match status" value="1"/>
</dbReference>
<dbReference type="RefSeq" id="WP_205943666.1">
    <property type="nucleotide sequence ID" value="NZ_SWBP01000005.1"/>
</dbReference>
<dbReference type="Proteomes" id="UP000308181">
    <property type="component" value="Unassembled WGS sequence"/>
</dbReference>
<evidence type="ECO:0008006" key="10">
    <source>
        <dbReference type="Google" id="ProtNLM"/>
    </source>
</evidence>
<dbReference type="InterPro" id="IPR035234">
    <property type="entry name" value="IgGFc-bd_N"/>
</dbReference>
<gene>
    <name evidence="8" type="ORF">FA046_14520</name>
</gene>
<keyword evidence="2 5" id="KW-0732">Signal</keyword>
<evidence type="ECO:0000256" key="1">
    <source>
        <dbReference type="ARBA" id="ARBA00010116"/>
    </source>
</evidence>
<keyword evidence="3" id="KW-0677">Repeat</keyword>
<dbReference type="PANTHER" id="PTHR46534">
    <property type="entry name" value="IGGFC_BINDING DOMAIN-CONTAINING PROTEIN"/>
    <property type="match status" value="1"/>
</dbReference>
<dbReference type="PROSITE" id="PS50825">
    <property type="entry name" value="HYR"/>
    <property type="match status" value="1"/>
</dbReference>
<proteinExistence type="inferred from homology"/>
<organism evidence="8 9">
    <name type="scientific">Pedobacter cryophilus</name>
    <dbReference type="NCBI Taxonomy" id="2571271"/>
    <lineage>
        <taxon>Bacteria</taxon>
        <taxon>Pseudomonadati</taxon>
        <taxon>Bacteroidota</taxon>
        <taxon>Sphingobacteriia</taxon>
        <taxon>Sphingobacteriales</taxon>
        <taxon>Sphingobacteriaceae</taxon>
        <taxon>Pedobacter</taxon>
    </lineage>
</organism>
<name>A0A4U1BVY5_9SPHI</name>
<dbReference type="SMART" id="SM00560">
    <property type="entry name" value="LamGL"/>
    <property type="match status" value="2"/>
</dbReference>
<dbReference type="Pfam" id="PF13385">
    <property type="entry name" value="Laminin_G_3"/>
    <property type="match status" value="2"/>
</dbReference>
<protein>
    <recommendedName>
        <fullName evidence="10">Staphylococcus aureus surface protein A</fullName>
    </recommendedName>
</protein>
<dbReference type="InterPro" id="IPR006558">
    <property type="entry name" value="LamG-like"/>
</dbReference>
<dbReference type="Gene3D" id="2.60.120.200">
    <property type="match status" value="2"/>
</dbReference>
<dbReference type="EMBL" id="SWBP01000005">
    <property type="protein sequence ID" value="TKB96387.1"/>
    <property type="molecule type" value="Genomic_DNA"/>
</dbReference>
<dbReference type="SUPFAM" id="SSF49899">
    <property type="entry name" value="Concanavalin A-like lectins/glucanases"/>
    <property type="match status" value="2"/>
</dbReference>
<keyword evidence="4" id="KW-1015">Disulfide bond</keyword>
<feature type="non-terminal residue" evidence="8">
    <location>
        <position position="2504"/>
    </location>
</feature>
<dbReference type="SUPFAM" id="SSF49373">
    <property type="entry name" value="Invasin/intimin cell-adhesion fragments"/>
    <property type="match status" value="1"/>
</dbReference>
<feature type="chain" id="PRO_5020791967" description="Staphylococcus aureus surface protein A" evidence="5">
    <location>
        <begin position="32"/>
        <end position="2504"/>
    </location>
</feature>
<evidence type="ECO:0000256" key="5">
    <source>
        <dbReference type="SAM" id="SignalP"/>
    </source>
</evidence>
<accession>A0A4U1BVY5</accession>
<evidence type="ECO:0000256" key="3">
    <source>
        <dbReference type="ARBA" id="ARBA00022737"/>
    </source>
</evidence>
<comment type="similarity">
    <text evidence="1">Belongs to the intimin/invasin family.</text>
</comment>
<dbReference type="Pfam" id="PF17517">
    <property type="entry name" value="IgGFc_binding"/>
    <property type="match status" value="1"/>
</dbReference>
<evidence type="ECO:0000313" key="9">
    <source>
        <dbReference type="Proteomes" id="UP000308181"/>
    </source>
</evidence>
<dbReference type="SMART" id="SM00634">
    <property type="entry name" value="BID_1"/>
    <property type="match status" value="1"/>
</dbReference>
<dbReference type="GO" id="GO:0004553">
    <property type="term" value="F:hydrolase activity, hydrolyzing O-glycosyl compounds"/>
    <property type="evidence" value="ECO:0007669"/>
    <property type="project" value="UniProtKB-ARBA"/>
</dbReference>
<dbReference type="GO" id="GO:0005975">
    <property type="term" value="P:carbohydrate metabolic process"/>
    <property type="evidence" value="ECO:0007669"/>
    <property type="project" value="UniProtKB-ARBA"/>
</dbReference>